<dbReference type="InterPro" id="IPR001958">
    <property type="entry name" value="Tet-R_TetA/multi-R_MdtG-like"/>
</dbReference>
<dbReference type="Pfam" id="PF07690">
    <property type="entry name" value="MFS_1"/>
    <property type="match status" value="1"/>
</dbReference>
<sequence>MSGGRAPARPGRGWLVWLLVTVILTQTSLNLTRPLMSYQTISLGGGALAIGMITACYALLSVVTAVPLGRITDRSGRSPLVLTVGATLLGLSALLLATAGSVWTVAGFGTMLGFGHLAFMVAGQGLIARCSAEQDLDRNFGWFTAVTSIGQLLGPALAGLLLGDASGTGLRGPTQAALAVAGAIALAALPAAAGVWRACRGTSAAARAEDGAAPLPVADLLRRPGIAPGLFVSLALLAAVDVLTAYLPLIAEQRGIVPATVGILLSLRAAASVASRLLMSWMLRKWSRRVLIVGSALGAALTLAVVPMPFAGPAVMAAALLAGGFLLGLGQPLTMTVVVRAVPETARSTALALRLMGNRFGQVALPAGASLIAAGAGAGGALWFTCAVLLAAAGAARATPRA</sequence>
<feature type="domain" description="Major facilitator superfamily (MFS) profile" evidence="6">
    <location>
        <begin position="14"/>
        <end position="402"/>
    </location>
</feature>
<accession>A0ABW2KAT3</accession>
<dbReference type="InterPro" id="IPR052528">
    <property type="entry name" value="Sugar_transport-like"/>
</dbReference>
<feature type="transmembrane region" description="Helical" evidence="5">
    <location>
        <begin position="363"/>
        <end position="396"/>
    </location>
</feature>
<organism evidence="7 8">
    <name type="scientific">Marinactinospora rubrisoli</name>
    <dbReference type="NCBI Taxonomy" id="2715399"/>
    <lineage>
        <taxon>Bacteria</taxon>
        <taxon>Bacillati</taxon>
        <taxon>Actinomycetota</taxon>
        <taxon>Actinomycetes</taxon>
        <taxon>Streptosporangiales</taxon>
        <taxon>Nocardiopsidaceae</taxon>
        <taxon>Marinactinospora</taxon>
    </lineage>
</organism>
<dbReference type="InterPro" id="IPR036259">
    <property type="entry name" value="MFS_trans_sf"/>
</dbReference>
<dbReference type="Gene3D" id="1.20.1250.20">
    <property type="entry name" value="MFS general substrate transporter like domains"/>
    <property type="match status" value="1"/>
</dbReference>
<evidence type="ECO:0000256" key="2">
    <source>
        <dbReference type="ARBA" id="ARBA00022692"/>
    </source>
</evidence>
<dbReference type="PROSITE" id="PS50850">
    <property type="entry name" value="MFS"/>
    <property type="match status" value="1"/>
</dbReference>
<feature type="transmembrane region" description="Helical" evidence="5">
    <location>
        <begin position="290"/>
        <end position="310"/>
    </location>
</feature>
<feature type="transmembrane region" description="Helical" evidence="5">
    <location>
        <begin position="175"/>
        <end position="196"/>
    </location>
</feature>
<feature type="transmembrane region" description="Helical" evidence="5">
    <location>
        <begin position="230"/>
        <end position="250"/>
    </location>
</feature>
<keyword evidence="2 5" id="KW-0812">Transmembrane</keyword>
<keyword evidence="3 5" id="KW-1133">Transmembrane helix</keyword>
<feature type="transmembrane region" description="Helical" evidence="5">
    <location>
        <begin position="140"/>
        <end position="163"/>
    </location>
</feature>
<evidence type="ECO:0000256" key="5">
    <source>
        <dbReference type="SAM" id="Phobius"/>
    </source>
</evidence>
<dbReference type="InterPro" id="IPR011701">
    <property type="entry name" value="MFS"/>
</dbReference>
<dbReference type="SUPFAM" id="SSF103473">
    <property type="entry name" value="MFS general substrate transporter"/>
    <property type="match status" value="1"/>
</dbReference>
<feature type="transmembrane region" description="Helical" evidence="5">
    <location>
        <begin position="41"/>
        <end position="68"/>
    </location>
</feature>
<keyword evidence="8" id="KW-1185">Reference proteome</keyword>
<feature type="transmembrane region" description="Helical" evidence="5">
    <location>
        <begin position="105"/>
        <end position="128"/>
    </location>
</feature>
<evidence type="ECO:0000259" key="6">
    <source>
        <dbReference type="PROSITE" id="PS50850"/>
    </source>
</evidence>
<dbReference type="InterPro" id="IPR020846">
    <property type="entry name" value="MFS_dom"/>
</dbReference>
<dbReference type="PRINTS" id="PR01035">
    <property type="entry name" value="TCRTETA"/>
</dbReference>
<evidence type="ECO:0000256" key="1">
    <source>
        <dbReference type="ARBA" id="ARBA00004651"/>
    </source>
</evidence>
<evidence type="ECO:0000313" key="7">
    <source>
        <dbReference type="EMBL" id="MFC7327097.1"/>
    </source>
</evidence>
<dbReference type="Proteomes" id="UP001596540">
    <property type="component" value="Unassembled WGS sequence"/>
</dbReference>
<evidence type="ECO:0000256" key="3">
    <source>
        <dbReference type="ARBA" id="ARBA00022989"/>
    </source>
</evidence>
<dbReference type="RefSeq" id="WP_379869249.1">
    <property type="nucleotide sequence ID" value="NZ_JBHTBH010000002.1"/>
</dbReference>
<gene>
    <name evidence="7" type="ORF">ACFQRF_05025</name>
</gene>
<feature type="transmembrane region" description="Helical" evidence="5">
    <location>
        <begin position="316"/>
        <end position="342"/>
    </location>
</feature>
<keyword evidence="4 5" id="KW-0472">Membrane</keyword>
<evidence type="ECO:0000313" key="8">
    <source>
        <dbReference type="Proteomes" id="UP001596540"/>
    </source>
</evidence>
<feature type="transmembrane region" description="Helical" evidence="5">
    <location>
        <begin position="256"/>
        <end position="278"/>
    </location>
</feature>
<dbReference type="EMBL" id="JBHTBH010000002">
    <property type="protein sequence ID" value="MFC7327097.1"/>
    <property type="molecule type" value="Genomic_DNA"/>
</dbReference>
<feature type="transmembrane region" description="Helical" evidence="5">
    <location>
        <begin position="80"/>
        <end position="99"/>
    </location>
</feature>
<evidence type="ECO:0000256" key="4">
    <source>
        <dbReference type="ARBA" id="ARBA00023136"/>
    </source>
</evidence>
<comment type="subcellular location">
    <subcellularLocation>
        <location evidence="1">Cell membrane</location>
        <topology evidence="1">Multi-pass membrane protein</topology>
    </subcellularLocation>
</comment>
<dbReference type="PANTHER" id="PTHR23526:SF4">
    <property type="entry name" value="INTEGRAL MEMBRANE TRANSPORT PROTEIN"/>
    <property type="match status" value="1"/>
</dbReference>
<feature type="transmembrane region" description="Helical" evidence="5">
    <location>
        <begin position="12"/>
        <end position="29"/>
    </location>
</feature>
<proteinExistence type="predicted"/>
<protein>
    <submittedName>
        <fullName evidence="7">MFS transporter</fullName>
    </submittedName>
</protein>
<comment type="caution">
    <text evidence="7">The sequence shown here is derived from an EMBL/GenBank/DDBJ whole genome shotgun (WGS) entry which is preliminary data.</text>
</comment>
<name>A0ABW2KAT3_9ACTN</name>
<dbReference type="PANTHER" id="PTHR23526">
    <property type="entry name" value="INTEGRAL MEMBRANE TRANSPORT PROTEIN-RELATED"/>
    <property type="match status" value="1"/>
</dbReference>
<reference evidence="8" key="1">
    <citation type="journal article" date="2019" name="Int. J. Syst. Evol. Microbiol.">
        <title>The Global Catalogue of Microorganisms (GCM) 10K type strain sequencing project: providing services to taxonomists for standard genome sequencing and annotation.</title>
        <authorList>
            <consortium name="The Broad Institute Genomics Platform"/>
            <consortium name="The Broad Institute Genome Sequencing Center for Infectious Disease"/>
            <person name="Wu L."/>
            <person name="Ma J."/>
        </authorList>
    </citation>
    <scope>NUCLEOTIDE SEQUENCE [LARGE SCALE GENOMIC DNA]</scope>
    <source>
        <strain evidence="8">CGMCC 4.7382</strain>
    </source>
</reference>